<organism evidence="2">
    <name type="scientific">Anguilla anguilla</name>
    <name type="common">European freshwater eel</name>
    <name type="synonym">Muraena anguilla</name>
    <dbReference type="NCBI Taxonomy" id="7936"/>
    <lineage>
        <taxon>Eukaryota</taxon>
        <taxon>Metazoa</taxon>
        <taxon>Chordata</taxon>
        <taxon>Craniata</taxon>
        <taxon>Vertebrata</taxon>
        <taxon>Euteleostomi</taxon>
        <taxon>Actinopterygii</taxon>
        <taxon>Neopterygii</taxon>
        <taxon>Teleostei</taxon>
        <taxon>Anguilliformes</taxon>
        <taxon>Anguillidae</taxon>
        <taxon>Anguilla</taxon>
    </lineage>
</organism>
<evidence type="ECO:0000256" key="1">
    <source>
        <dbReference type="SAM" id="Phobius"/>
    </source>
</evidence>
<keyword evidence="1" id="KW-0812">Transmembrane</keyword>
<dbReference type="AlphaFoldDB" id="A0A0E9T147"/>
<accession>A0A0E9T147</accession>
<proteinExistence type="predicted"/>
<protein>
    <submittedName>
        <fullName evidence="2">Uncharacterized protein</fullName>
    </submittedName>
</protein>
<sequence>MKLMDYFEVLHIILNPHSGLMVGLTHSFMILLCYFIQWFLEFYRKLFSYLYTVLCFCYANSVNPLLEFFAFVNCTRKGLAG</sequence>
<feature type="transmembrane region" description="Helical" evidence="1">
    <location>
        <begin position="46"/>
        <end position="72"/>
    </location>
</feature>
<keyword evidence="1" id="KW-1133">Transmembrane helix</keyword>
<keyword evidence="1" id="KW-0472">Membrane</keyword>
<dbReference type="EMBL" id="GBXM01061253">
    <property type="protein sequence ID" value="JAH47324.1"/>
    <property type="molecule type" value="Transcribed_RNA"/>
</dbReference>
<reference evidence="2" key="2">
    <citation type="journal article" date="2015" name="Fish Shellfish Immunol.">
        <title>Early steps in the European eel (Anguilla anguilla)-Vibrio vulnificus interaction in the gills: Role of the RtxA13 toxin.</title>
        <authorList>
            <person name="Callol A."/>
            <person name="Pajuelo D."/>
            <person name="Ebbesson L."/>
            <person name="Teles M."/>
            <person name="MacKenzie S."/>
            <person name="Amaro C."/>
        </authorList>
    </citation>
    <scope>NUCLEOTIDE SEQUENCE</scope>
</reference>
<reference evidence="2" key="1">
    <citation type="submission" date="2014-11" db="EMBL/GenBank/DDBJ databases">
        <authorList>
            <person name="Amaro Gonzalez C."/>
        </authorList>
    </citation>
    <scope>NUCLEOTIDE SEQUENCE</scope>
</reference>
<evidence type="ECO:0000313" key="2">
    <source>
        <dbReference type="EMBL" id="JAH47324.1"/>
    </source>
</evidence>
<name>A0A0E9T147_ANGAN</name>
<feature type="transmembrane region" description="Helical" evidence="1">
    <location>
        <begin position="20"/>
        <end position="40"/>
    </location>
</feature>